<keyword evidence="2" id="KW-0521">NADP</keyword>
<keyword evidence="3" id="KW-0560">Oxidoreductase</keyword>
<evidence type="ECO:0000313" key="6">
    <source>
        <dbReference type="Proteomes" id="UP000305792"/>
    </source>
</evidence>
<dbReference type="PANTHER" id="PTHR43490:SF99">
    <property type="entry name" value="SHORT-CHAIN DEHYDROGENASE_REDUCTASE"/>
    <property type="match status" value="1"/>
</dbReference>
<name>A0A4V4HN17_9ACTN</name>
<dbReference type="Proteomes" id="UP000305792">
    <property type="component" value="Unassembled WGS sequence"/>
</dbReference>
<evidence type="ECO:0000313" key="5">
    <source>
        <dbReference type="EMBL" id="THV24246.1"/>
    </source>
</evidence>
<comment type="similarity">
    <text evidence="1 4">Belongs to the short-chain dehydrogenases/reductases (SDR) family.</text>
</comment>
<keyword evidence="6" id="KW-1185">Reference proteome</keyword>
<evidence type="ECO:0000256" key="4">
    <source>
        <dbReference type="RuleBase" id="RU000363"/>
    </source>
</evidence>
<dbReference type="PRINTS" id="PR00080">
    <property type="entry name" value="SDRFAMILY"/>
</dbReference>
<dbReference type="InterPro" id="IPR036291">
    <property type="entry name" value="NAD(P)-bd_dom_sf"/>
</dbReference>
<protein>
    <submittedName>
        <fullName evidence="5">SDR family NAD(P)-dependent oxidoreductase</fullName>
    </submittedName>
</protein>
<dbReference type="PANTHER" id="PTHR43490">
    <property type="entry name" value="(+)-NEOMENTHOL DEHYDROGENASE"/>
    <property type="match status" value="1"/>
</dbReference>
<dbReference type="RefSeq" id="WP_136531797.1">
    <property type="nucleotide sequence ID" value="NZ_STGX01000020.1"/>
</dbReference>
<proteinExistence type="inferred from homology"/>
<sequence>MKERGAFGRVALVTGANKGIGRATAERLAGLGFAVVVGARDGRRGEAVAGAIRGSGGEARAVGLDVTVPATIEEARRSIGEWYGRLDVLVNNAGISGSGNAAPGDAVDRVPSVVDLDVVREVFEVNVFGVIAVTNGMLPLLRRSAGARVVNLTSHSASLALYADPAGPLAGLPSAAYSPSKTALNAVTLQYANELRGEGILVNAVAPGFVDTEINGNTGVLSPAQAAEAVVRFAVLGADGPTGGFHSAEGPLPW</sequence>
<dbReference type="EMBL" id="STGX01000020">
    <property type="protein sequence ID" value="THV24246.1"/>
    <property type="molecule type" value="Genomic_DNA"/>
</dbReference>
<organism evidence="5 6">
    <name type="scientific">Glycomyces paridis</name>
    <dbReference type="NCBI Taxonomy" id="2126555"/>
    <lineage>
        <taxon>Bacteria</taxon>
        <taxon>Bacillati</taxon>
        <taxon>Actinomycetota</taxon>
        <taxon>Actinomycetes</taxon>
        <taxon>Glycomycetales</taxon>
        <taxon>Glycomycetaceae</taxon>
        <taxon>Glycomyces</taxon>
    </lineage>
</organism>
<dbReference type="AlphaFoldDB" id="A0A4V4HN17"/>
<accession>A0A4V4HN17</accession>
<reference evidence="5 6" key="1">
    <citation type="journal article" date="2018" name="Int. J. Syst. Evol. Microbiol.">
        <title>Glycomyces paridis sp. nov., isolated from the medicinal plant Paris polyphylla.</title>
        <authorList>
            <person name="Fang X.M."/>
            <person name="Bai J.L."/>
            <person name="Su J."/>
            <person name="Zhao L.L."/>
            <person name="Liu H.Y."/>
            <person name="Ma B.P."/>
            <person name="Zhang Y.Q."/>
            <person name="Yu L.Y."/>
        </authorList>
    </citation>
    <scope>NUCLEOTIDE SEQUENCE [LARGE SCALE GENOMIC DNA]</scope>
    <source>
        <strain evidence="5 6">CPCC 204357</strain>
    </source>
</reference>
<dbReference type="Pfam" id="PF00106">
    <property type="entry name" value="adh_short"/>
    <property type="match status" value="1"/>
</dbReference>
<comment type="caution">
    <text evidence="5">The sequence shown here is derived from an EMBL/GenBank/DDBJ whole genome shotgun (WGS) entry which is preliminary data.</text>
</comment>
<evidence type="ECO:0000256" key="1">
    <source>
        <dbReference type="ARBA" id="ARBA00006484"/>
    </source>
</evidence>
<dbReference type="PRINTS" id="PR00081">
    <property type="entry name" value="GDHRDH"/>
</dbReference>
<dbReference type="SUPFAM" id="SSF51735">
    <property type="entry name" value="NAD(P)-binding Rossmann-fold domains"/>
    <property type="match status" value="1"/>
</dbReference>
<gene>
    <name evidence="5" type="ORF">E9998_21720</name>
</gene>
<evidence type="ECO:0000256" key="3">
    <source>
        <dbReference type="ARBA" id="ARBA00023002"/>
    </source>
</evidence>
<dbReference type="OrthoDB" id="9781117at2"/>
<evidence type="ECO:0000256" key="2">
    <source>
        <dbReference type="ARBA" id="ARBA00022857"/>
    </source>
</evidence>
<dbReference type="GO" id="GO:0016491">
    <property type="term" value="F:oxidoreductase activity"/>
    <property type="evidence" value="ECO:0007669"/>
    <property type="project" value="UniProtKB-KW"/>
</dbReference>
<dbReference type="InterPro" id="IPR002347">
    <property type="entry name" value="SDR_fam"/>
</dbReference>
<dbReference type="Gene3D" id="3.40.50.720">
    <property type="entry name" value="NAD(P)-binding Rossmann-like Domain"/>
    <property type="match status" value="1"/>
</dbReference>